<name>A0A8S5RMI6_9VIRU</name>
<evidence type="ECO:0000313" key="1">
    <source>
        <dbReference type="EMBL" id="DAE32330.1"/>
    </source>
</evidence>
<reference evidence="1" key="1">
    <citation type="journal article" date="2021" name="Proc. Natl. Acad. Sci. U.S.A.">
        <title>A Catalog of Tens of Thousands of Viruses from Human Metagenomes Reveals Hidden Associations with Chronic Diseases.</title>
        <authorList>
            <person name="Tisza M.J."/>
            <person name="Buck C.B."/>
        </authorList>
    </citation>
    <scope>NUCLEOTIDE SEQUENCE</scope>
    <source>
        <strain evidence="1">CtviY17</strain>
    </source>
</reference>
<dbReference type="EMBL" id="BK059120">
    <property type="protein sequence ID" value="DAE32330.1"/>
    <property type="molecule type" value="Genomic_DNA"/>
</dbReference>
<proteinExistence type="predicted"/>
<organism evidence="1">
    <name type="scientific">virus sp. ctviY17</name>
    <dbReference type="NCBI Taxonomy" id="2825828"/>
    <lineage>
        <taxon>Viruses</taxon>
    </lineage>
</organism>
<protein>
    <submittedName>
        <fullName evidence="1">Uncharacterized protein</fullName>
    </submittedName>
</protein>
<accession>A0A8S5RMI6</accession>
<sequence length="100" mass="11666">MGEKNKDLDNLYLQCQSCVNKYTSFECALCEDFDMYKEENINTDKEGIATLHRAEYVVPDSELELIQDTAKDLGQFLVELGRQIRLDREKNIVSEIKREN</sequence>